<reference evidence="2 3" key="1">
    <citation type="submission" date="2024-06" db="EMBL/GenBank/DDBJ databases">
        <title>The Natural Products Discovery Center: Release of the First 8490 Sequenced Strains for Exploring Actinobacteria Biosynthetic Diversity.</title>
        <authorList>
            <person name="Kalkreuter E."/>
            <person name="Kautsar S.A."/>
            <person name="Yang D."/>
            <person name="Bader C.D."/>
            <person name="Teijaro C.N."/>
            <person name="Fluegel L."/>
            <person name="Davis C.M."/>
            <person name="Simpson J.R."/>
            <person name="Lauterbach L."/>
            <person name="Steele A.D."/>
            <person name="Gui C."/>
            <person name="Meng S."/>
            <person name="Li G."/>
            <person name="Viehrig K."/>
            <person name="Ye F."/>
            <person name="Su P."/>
            <person name="Kiefer A.F."/>
            <person name="Nichols A."/>
            <person name="Cepeda A.J."/>
            <person name="Yan W."/>
            <person name="Fan B."/>
            <person name="Jiang Y."/>
            <person name="Adhikari A."/>
            <person name="Zheng C.-J."/>
            <person name="Schuster L."/>
            <person name="Cowan T.M."/>
            <person name="Smanski M.J."/>
            <person name="Chevrette M.G."/>
            <person name="De Carvalho L.P.S."/>
            <person name="Shen B."/>
        </authorList>
    </citation>
    <scope>NUCLEOTIDE SEQUENCE [LARGE SCALE GENOMIC DNA]</scope>
    <source>
        <strain evidence="2 3">NPDC019708</strain>
    </source>
</reference>
<evidence type="ECO:0000313" key="2">
    <source>
        <dbReference type="EMBL" id="MEU1954750.1"/>
    </source>
</evidence>
<sequence>MVSGAVRALQQVLAGTKNFIAGNRDVRISALHGHAGKSRAAADRFGRLDPRLADGIRSPDFRRADDGPTGEYPLPGRVDVPRFETTGLGDEVDRLAGLSPTLQELLRELKQDGWTIGYGDVGGGAHTKRSDVRITVHSADRDDPEKVLGALAHEAGHAYRGAYEPQAVAYSGQGRTSWVRESAFEHLRDEGEAALMETQILREIAAAGGPRLRTSGEFGELYENHYDRYRRGELTRDGARDENARGFMKEYRSGSGESGTPETYLAHYESIYHNVFDADEALQIARMMYGE</sequence>
<feature type="region of interest" description="Disordered" evidence="1">
    <location>
        <begin position="56"/>
        <end position="77"/>
    </location>
</feature>
<evidence type="ECO:0000313" key="3">
    <source>
        <dbReference type="Proteomes" id="UP001550628"/>
    </source>
</evidence>
<organism evidence="2 3">
    <name type="scientific">Nocardia rhamnosiphila</name>
    <dbReference type="NCBI Taxonomy" id="426716"/>
    <lineage>
        <taxon>Bacteria</taxon>
        <taxon>Bacillati</taxon>
        <taxon>Actinomycetota</taxon>
        <taxon>Actinomycetes</taxon>
        <taxon>Mycobacteriales</taxon>
        <taxon>Nocardiaceae</taxon>
        <taxon>Nocardia</taxon>
    </lineage>
</organism>
<gene>
    <name evidence="2" type="ORF">ABZ510_23135</name>
</gene>
<proteinExistence type="predicted"/>
<dbReference type="EMBL" id="JBEYBF010000017">
    <property type="protein sequence ID" value="MEU1954750.1"/>
    <property type="molecule type" value="Genomic_DNA"/>
</dbReference>
<evidence type="ECO:0000256" key="1">
    <source>
        <dbReference type="SAM" id="MobiDB-lite"/>
    </source>
</evidence>
<keyword evidence="3" id="KW-1185">Reference proteome</keyword>
<feature type="compositionally biased region" description="Basic and acidic residues" evidence="1">
    <location>
        <begin position="56"/>
        <end position="66"/>
    </location>
</feature>
<accession>A0ABV2WV42</accession>
<comment type="caution">
    <text evidence="2">The sequence shown here is derived from an EMBL/GenBank/DDBJ whole genome shotgun (WGS) entry which is preliminary data.</text>
</comment>
<name>A0ABV2WV42_9NOCA</name>
<protein>
    <submittedName>
        <fullName evidence="2">Uncharacterized protein</fullName>
    </submittedName>
</protein>
<dbReference type="RefSeq" id="WP_356959028.1">
    <property type="nucleotide sequence ID" value="NZ_JBEYBD010000022.1"/>
</dbReference>
<dbReference type="Proteomes" id="UP001550628">
    <property type="component" value="Unassembled WGS sequence"/>
</dbReference>